<keyword evidence="2" id="KW-1185">Reference proteome</keyword>
<sequence>MTALRVNTERISVIRYPFERVPITSSALKNHLGASALSNRSWGASRRRNLNPVSGLS</sequence>
<dbReference type="Proteomes" id="UP000589036">
    <property type="component" value="Unassembled WGS sequence"/>
</dbReference>
<dbReference type="EMBL" id="JACCCC010000001">
    <property type="protein sequence ID" value="NYE50098.1"/>
    <property type="molecule type" value="Genomic_DNA"/>
</dbReference>
<reference evidence="1 2" key="1">
    <citation type="submission" date="2020-07" db="EMBL/GenBank/DDBJ databases">
        <title>Sequencing the genomes of 1000 actinobacteria strains.</title>
        <authorList>
            <person name="Klenk H.-P."/>
        </authorList>
    </citation>
    <scope>NUCLEOTIDE SEQUENCE [LARGE SCALE GENOMIC DNA]</scope>
    <source>
        <strain evidence="1 2">CXB654</strain>
    </source>
</reference>
<proteinExistence type="predicted"/>
<accession>A0A852U1J6</accession>
<dbReference type="AlphaFoldDB" id="A0A852U1J6"/>
<comment type="caution">
    <text evidence="1">The sequence shown here is derived from an EMBL/GenBank/DDBJ whole genome shotgun (WGS) entry which is preliminary data.</text>
</comment>
<organism evidence="1 2">
    <name type="scientific">Spinactinospora alkalitolerans</name>
    <dbReference type="NCBI Taxonomy" id="687207"/>
    <lineage>
        <taxon>Bacteria</taxon>
        <taxon>Bacillati</taxon>
        <taxon>Actinomycetota</taxon>
        <taxon>Actinomycetes</taxon>
        <taxon>Streptosporangiales</taxon>
        <taxon>Nocardiopsidaceae</taxon>
        <taxon>Spinactinospora</taxon>
    </lineage>
</organism>
<protein>
    <submittedName>
        <fullName evidence="1">Uncharacterized protein</fullName>
    </submittedName>
</protein>
<gene>
    <name evidence="1" type="ORF">HDA32_005218</name>
</gene>
<evidence type="ECO:0000313" key="1">
    <source>
        <dbReference type="EMBL" id="NYE50098.1"/>
    </source>
</evidence>
<evidence type="ECO:0000313" key="2">
    <source>
        <dbReference type="Proteomes" id="UP000589036"/>
    </source>
</evidence>
<name>A0A852U1J6_9ACTN</name>